<name>A0A1J1HCH3_PLARL</name>
<dbReference type="AlphaFoldDB" id="A0A1J1HCH3"/>
<accession>A0A1J1HCH3</accession>
<dbReference type="RefSeq" id="XP_028535679.1">
    <property type="nucleotide sequence ID" value="XM_028678542.1"/>
</dbReference>
<evidence type="ECO:0000313" key="2">
    <source>
        <dbReference type="Proteomes" id="UP000220158"/>
    </source>
</evidence>
<dbReference type="EMBL" id="LN835308">
    <property type="protein sequence ID" value="CRH03672.1"/>
    <property type="molecule type" value="Genomic_DNA"/>
</dbReference>
<organism evidence="1 2">
    <name type="scientific">Plasmodium relictum</name>
    <dbReference type="NCBI Taxonomy" id="85471"/>
    <lineage>
        <taxon>Eukaryota</taxon>
        <taxon>Sar</taxon>
        <taxon>Alveolata</taxon>
        <taxon>Apicomplexa</taxon>
        <taxon>Aconoidasida</taxon>
        <taxon>Haemosporida</taxon>
        <taxon>Plasmodiidae</taxon>
        <taxon>Plasmodium</taxon>
        <taxon>Plasmodium (Haemamoeba)</taxon>
    </lineage>
</organism>
<dbReference type="VEuPathDB" id="PlasmoDB:PRELSG_1303000"/>
<gene>
    <name evidence="1" type="ORF">PRELSG_1303000</name>
</gene>
<sequence length="163" mass="20040">MNREKLEKERLLQRNEKHIKNIVVDNLIADEKYKNNDNIYLRKKDAEYNDFKFKEKQKLKEYKKIENRRKENLDRDENRWKKAELSIQNEIDKTKKLQQMSYKSEKNKSKCSHDIINHEFINYEESMKLEKKKNINTLNRRKFLSEKVNSSHNPITVFYTKII</sequence>
<evidence type="ECO:0000313" key="1">
    <source>
        <dbReference type="EMBL" id="CRH03672.1"/>
    </source>
</evidence>
<reference evidence="1 2" key="1">
    <citation type="submission" date="2015-04" db="EMBL/GenBank/DDBJ databases">
        <authorList>
            <consortium name="Pathogen Informatics"/>
        </authorList>
    </citation>
    <scope>NUCLEOTIDE SEQUENCE [LARGE SCALE GENOMIC DNA]</scope>
    <source>
        <strain evidence="1 2">SGS1</strain>
    </source>
</reference>
<protein>
    <submittedName>
        <fullName evidence="1">Uncharacterized protein</fullName>
    </submittedName>
</protein>
<dbReference type="Proteomes" id="UP000220158">
    <property type="component" value="Chromosome 13"/>
</dbReference>
<dbReference type="KEGG" id="prel:PRELSG_1303000"/>
<dbReference type="OMA" id="KMPFKSE"/>
<keyword evidence="2" id="KW-1185">Reference proteome</keyword>
<dbReference type="GeneID" id="39737963"/>
<proteinExistence type="predicted"/>
<dbReference type="OrthoDB" id="391559at2759"/>